<accession>A0AAD4US45</accession>
<dbReference type="EMBL" id="JAKZEL010000001">
    <property type="protein sequence ID" value="KAI4549545.1"/>
    <property type="molecule type" value="Genomic_DNA"/>
</dbReference>
<feature type="region of interest" description="Disordered" evidence="1">
    <location>
        <begin position="99"/>
        <end position="147"/>
    </location>
</feature>
<dbReference type="Proteomes" id="UP001214576">
    <property type="component" value="Unassembled WGS sequence"/>
</dbReference>
<keyword evidence="3" id="KW-1185">Reference proteome</keyword>
<protein>
    <submittedName>
        <fullName evidence="2">Uncharacterized protein</fullName>
    </submittedName>
</protein>
<sequence>MPYGSHGAVRHRQALSKIRSEWSPGQVASLSLGFYSLKRDNGPPLVDGLHEVILSRGDRTEIRKTVGKGAKPAKDEADGAVETAVAEQKQLYIRGWGAAGCEQSPSNAQDSEVPVTEEGKENEALGPSPKARVKHTMGTDRASQIQS</sequence>
<evidence type="ECO:0000313" key="3">
    <source>
        <dbReference type="Proteomes" id="UP001214576"/>
    </source>
</evidence>
<reference evidence="2" key="1">
    <citation type="submission" date="2022-03" db="EMBL/GenBank/DDBJ databases">
        <title>Genomic analyses of argali, domestic sheep and their hybrids provide insights into chromosomal evolution, heterosis and genetic basis of agronomic traits.</title>
        <authorList>
            <person name="Li M."/>
        </authorList>
    </citation>
    <scope>NUCLEOTIDE SEQUENCE</scope>
    <source>
        <strain evidence="2">CAU-MHL-2022a</strain>
        <tissue evidence="2">Skin</tissue>
    </source>
</reference>
<organism evidence="2 3">
    <name type="scientific">Ovis ammon polii</name>
    <dbReference type="NCBI Taxonomy" id="230172"/>
    <lineage>
        <taxon>Eukaryota</taxon>
        <taxon>Metazoa</taxon>
        <taxon>Chordata</taxon>
        <taxon>Craniata</taxon>
        <taxon>Vertebrata</taxon>
        <taxon>Euteleostomi</taxon>
        <taxon>Mammalia</taxon>
        <taxon>Eutheria</taxon>
        <taxon>Laurasiatheria</taxon>
        <taxon>Artiodactyla</taxon>
        <taxon>Ruminantia</taxon>
        <taxon>Pecora</taxon>
        <taxon>Bovidae</taxon>
        <taxon>Caprinae</taxon>
        <taxon>Ovis</taxon>
    </lineage>
</organism>
<proteinExistence type="predicted"/>
<name>A0AAD4US45_OVIAM</name>
<comment type="caution">
    <text evidence="2">The sequence shown here is derived from an EMBL/GenBank/DDBJ whole genome shotgun (WGS) entry which is preliminary data.</text>
</comment>
<dbReference type="AlphaFoldDB" id="A0AAD4US45"/>
<gene>
    <name evidence="2" type="ORF">MG293_001875</name>
</gene>
<evidence type="ECO:0000256" key="1">
    <source>
        <dbReference type="SAM" id="MobiDB-lite"/>
    </source>
</evidence>
<evidence type="ECO:0000313" key="2">
    <source>
        <dbReference type="EMBL" id="KAI4549545.1"/>
    </source>
</evidence>